<feature type="compositionally biased region" description="Low complexity" evidence="1">
    <location>
        <begin position="28"/>
        <end position="41"/>
    </location>
</feature>
<feature type="region of interest" description="Disordered" evidence="1">
    <location>
        <begin position="90"/>
        <end position="149"/>
    </location>
</feature>
<evidence type="ECO:0000313" key="2">
    <source>
        <dbReference type="Proteomes" id="UP000515125"/>
    </source>
</evidence>
<dbReference type="Proteomes" id="UP000515125">
    <property type="component" value="Unplaced"/>
</dbReference>
<protein>
    <submittedName>
        <fullName evidence="3">Uncharacterized protein</fullName>
    </submittedName>
</protein>
<keyword evidence="2" id="KW-1185">Reference proteome</keyword>
<sequence length="460" mass="49850">MESVDSPATHASGAGKATLAEPGRTRDSTSPTSSRQSSAESGLPKKGRDAPSARATPWVSPAVSVAAEAEAEAAAVAAAGAKEGLLGVSLALPPSRSHNPQEAGRFISEQQQEQQQRLQQQQQQQQRLQQQQQEEEERRQQQQQQQTRLLQQQLQQQRQQQLQQQRQQQQRQQKAFESISQQQLQQQQLQQLQQQQLQQQQLQQLQQQQLRLRDRRTPASAGADSRMLPVAAAAAAADEAADKPQQTTCSTREARVASPLARCQTIPSRNRRKSSKKRGVTFWDLVAFVKDEISSRRLHPAEAAAAAVAAAHANAVSTGALERSAAALAAADRAAVVKHFSCLTDHPAATTAQGGPLKAPLEGPCLDGDSRHLPDFGTRSFCCCQAFPWLDATRAPYSFSGPVQGTKKAKAGKWGNGDPRDSAEQSSARALQTGVCCILWHVSLPRRSPLRSHDDAAAGG</sequence>
<evidence type="ECO:0000256" key="1">
    <source>
        <dbReference type="SAM" id="MobiDB-lite"/>
    </source>
</evidence>
<accession>A0A6P6RZK0</accession>
<reference evidence="3" key="1">
    <citation type="submission" date="2025-08" db="UniProtKB">
        <authorList>
            <consortium name="RefSeq"/>
        </authorList>
    </citation>
    <scope>IDENTIFICATION</scope>
</reference>
<name>A0A6P6RZK0_9EIME</name>
<feature type="region of interest" description="Disordered" evidence="1">
    <location>
        <begin position="401"/>
        <end position="425"/>
    </location>
</feature>
<dbReference type="AlphaFoldDB" id="A0A6P6RZK0"/>
<gene>
    <name evidence="3" type="primary">LOC113147162</name>
</gene>
<dbReference type="RefSeq" id="XP_026192535.1">
    <property type="nucleotide sequence ID" value="XM_026336750.1"/>
</dbReference>
<feature type="region of interest" description="Disordered" evidence="1">
    <location>
        <begin position="1"/>
        <end position="60"/>
    </location>
</feature>
<dbReference type="GeneID" id="113147162"/>
<evidence type="ECO:0000313" key="3">
    <source>
        <dbReference type="RefSeq" id="XP_026192535.1"/>
    </source>
</evidence>
<organism evidence="2 3">
    <name type="scientific">Cyclospora cayetanensis</name>
    <dbReference type="NCBI Taxonomy" id="88456"/>
    <lineage>
        <taxon>Eukaryota</taxon>
        <taxon>Sar</taxon>
        <taxon>Alveolata</taxon>
        <taxon>Apicomplexa</taxon>
        <taxon>Conoidasida</taxon>
        <taxon>Coccidia</taxon>
        <taxon>Eucoccidiorida</taxon>
        <taxon>Eimeriorina</taxon>
        <taxon>Eimeriidae</taxon>
        <taxon>Cyclospora</taxon>
    </lineage>
</organism>
<feature type="compositionally biased region" description="Low complexity" evidence="1">
    <location>
        <begin position="109"/>
        <end position="132"/>
    </location>
</feature>
<proteinExistence type="predicted"/>